<feature type="compositionally biased region" description="Low complexity" evidence="3">
    <location>
        <begin position="644"/>
        <end position="658"/>
    </location>
</feature>
<feature type="compositionally biased region" description="Polar residues" evidence="3">
    <location>
        <begin position="13"/>
        <end position="27"/>
    </location>
</feature>
<dbReference type="EMBL" id="JABXXO010000011">
    <property type="protein sequence ID" value="KAF7763586.1"/>
    <property type="molecule type" value="Genomic_DNA"/>
</dbReference>
<evidence type="ECO:0000256" key="1">
    <source>
        <dbReference type="ARBA" id="ARBA00023054"/>
    </source>
</evidence>
<comment type="caution">
    <text evidence="5">The sequence shown here is derived from an EMBL/GenBank/DDBJ whole genome shotgun (WGS) entry which is preliminary data.</text>
</comment>
<dbReference type="Gene3D" id="6.10.140.910">
    <property type="match status" value="1"/>
</dbReference>
<organism evidence="5 6">
    <name type="scientific">Agaricus bisporus var. burnettii</name>
    <dbReference type="NCBI Taxonomy" id="192524"/>
    <lineage>
        <taxon>Eukaryota</taxon>
        <taxon>Fungi</taxon>
        <taxon>Dikarya</taxon>
        <taxon>Basidiomycota</taxon>
        <taxon>Agaricomycotina</taxon>
        <taxon>Agaricomycetes</taxon>
        <taxon>Agaricomycetidae</taxon>
        <taxon>Agaricales</taxon>
        <taxon>Agaricineae</taxon>
        <taxon>Agaricaceae</taxon>
        <taxon>Agaricus</taxon>
    </lineage>
</organism>
<dbReference type="InterPro" id="IPR009449">
    <property type="entry name" value="Sec2_N"/>
</dbReference>
<accession>A0A8H7C602</accession>
<dbReference type="Pfam" id="PF06428">
    <property type="entry name" value="Sec2p"/>
    <property type="match status" value="1"/>
</dbReference>
<name>A0A8H7C602_AGABI</name>
<feature type="compositionally biased region" description="Basic and acidic residues" evidence="3">
    <location>
        <begin position="895"/>
        <end position="946"/>
    </location>
</feature>
<dbReference type="Proteomes" id="UP000629468">
    <property type="component" value="Unassembled WGS sequence"/>
</dbReference>
<evidence type="ECO:0000256" key="3">
    <source>
        <dbReference type="SAM" id="MobiDB-lite"/>
    </source>
</evidence>
<dbReference type="GO" id="GO:0051286">
    <property type="term" value="C:cell tip"/>
    <property type="evidence" value="ECO:0007669"/>
    <property type="project" value="TreeGrafter"/>
</dbReference>
<dbReference type="CDD" id="cd21044">
    <property type="entry name" value="Rab11BD_RAB3IP_like"/>
    <property type="match status" value="1"/>
</dbReference>
<gene>
    <name evidence="5" type="ORF">Agabi119p4_8123</name>
</gene>
<feature type="compositionally biased region" description="Pro residues" evidence="3">
    <location>
        <begin position="714"/>
        <end position="723"/>
    </location>
</feature>
<feature type="compositionally biased region" description="Polar residues" evidence="3">
    <location>
        <begin position="817"/>
        <end position="833"/>
    </location>
</feature>
<evidence type="ECO:0000313" key="6">
    <source>
        <dbReference type="Proteomes" id="UP000629468"/>
    </source>
</evidence>
<feature type="domain" description="GDP/GTP exchange factor Sec2 N-terminal" evidence="4">
    <location>
        <begin position="70"/>
        <end position="202"/>
    </location>
</feature>
<evidence type="ECO:0000313" key="5">
    <source>
        <dbReference type="EMBL" id="KAF7763586.1"/>
    </source>
</evidence>
<protein>
    <recommendedName>
        <fullName evidence="4">GDP/GTP exchange factor Sec2 N-terminal domain-containing protein</fullName>
    </recommendedName>
</protein>
<evidence type="ECO:0000259" key="4">
    <source>
        <dbReference type="Pfam" id="PF06428"/>
    </source>
</evidence>
<dbReference type="PANTHER" id="PTHR14430:SF0">
    <property type="entry name" value="SEC2P DOMAIN-CONTAINING PROTEIN"/>
    <property type="match status" value="1"/>
</dbReference>
<keyword evidence="1 2" id="KW-0175">Coiled coil</keyword>
<dbReference type="GO" id="GO:0005085">
    <property type="term" value="F:guanyl-nucleotide exchange factor activity"/>
    <property type="evidence" value="ECO:0007669"/>
    <property type="project" value="InterPro"/>
</dbReference>
<feature type="compositionally biased region" description="Polar residues" evidence="3">
    <location>
        <begin position="866"/>
        <end position="875"/>
    </location>
</feature>
<proteinExistence type="predicted"/>
<feature type="compositionally biased region" description="Polar residues" evidence="3">
    <location>
        <begin position="764"/>
        <end position="777"/>
    </location>
</feature>
<feature type="coiled-coil region" evidence="2">
    <location>
        <begin position="169"/>
        <end position="217"/>
    </location>
</feature>
<feature type="compositionally biased region" description="Polar residues" evidence="3">
    <location>
        <begin position="530"/>
        <end position="549"/>
    </location>
</feature>
<evidence type="ECO:0000256" key="2">
    <source>
        <dbReference type="SAM" id="Coils"/>
    </source>
</evidence>
<feature type="region of interest" description="Disordered" evidence="3">
    <location>
        <begin position="577"/>
        <end position="1010"/>
    </location>
</feature>
<feature type="compositionally biased region" description="Low complexity" evidence="3">
    <location>
        <begin position="453"/>
        <end position="466"/>
    </location>
</feature>
<feature type="compositionally biased region" description="Polar residues" evidence="3">
    <location>
        <begin position="659"/>
        <end position="678"/>
    </location>
</feature>
<feature type="compositionally biased region" description="Basic and acidic residues" evidence="3">
    <location>
        <begin position="597"/>
        <end position="609"/>
    </location>
</feature>
<feature type="region of interest" description="Disordered" evidence="3">
    <location>
        <begin position="1"/>
        <end position="28"/>
    </location>
</feature>
<dbReference type="GO" id="GO:0006887">
    <property type="term" value="P:exocytosis"/>
    <property type="evidence" value="ECO:0007669"/>
    <property type="project" value="TreeGrafter"/>
</dbReference>
<reference evidence="5 6" key="1">
    <citation type="journal article" name="Sci. Rep.">
        <title>Telomere-to-telomere assembled and centromere annotated genomes of the two main subspecies of the button mushroom Agaricus bisporus reveal especially polymorphic chromosome ends.</title>
        <authorList>
            <person name="Sonnenberg A.S.M."/>
            <person name="Sedaghat-Telgerd N."/>
            <person name="Lavrijssen B."/>
            <person name="Ohm R.A."/>
            <person name="Hendrickx P.M."/>
            <person name="Scholtmeijer K."/>
            <person name="Baars J.J.P."/>
            <person name="van Peer A."/>
        </authorList>
    </citation>
    <scope>NUCLEOTIDE SEQUENCE [LARGE SCALE GENOMIC DNA]</scope>
    <source>
        <strain evidence="5 6">H119_p4</strain>
    </source>
</reference>
<dbReference type="SUPFAM" id="SSF144284">
    <property type="entry name" value="Sec2 N-terminal region"/>
    <property type="match status" value="1"/>
</dbReference>
<dbReference type="AlphaFoldDB" id="A0A8H7C602"/>
<feature type="compositionally biased region" description="Basic and acidic residues" evidence="3">
    <location>
        <begin position="834"/>
        <end position="846"/>
    </location>
</feature>
<dbReference type="GO" id="GO:0070319">
    <property type="term" value="C:Golgi to plasma membrane transport vesicle"/>
    <property type="evidence" value="ECO:0007669"/>
    <property type="project" value="TreeGrafter"/>
</dbReference>
<feature type="compositionally biased region" description="Basic and acidic residues" evidence="3">
    <location>
        <begin position="1"/>
        <end position="12"/>
    </location>
</feature>
<dbReference type="PANTHER" id="PTHR14430">
    <property type="entry name" value="RABIN3-RELATED"/>
    <property type="match status" value="1"/>
</dbReference>
<sequence>MAEDILDTHDPSSDQNGPGNNLRNGKTNHYAADPEAQEMVIESLRGQIQDLFSQVTQLNSKLVKSYDRVSDLEDNLHVTSAQLRTSSVKVSQLELERTQHLAALNTGLLVEKHHVTTELNRLMEKATEEAAHRGQAESARAAIEKDLDDLSASLFNQANTMVAEARYAKHLSERKAVDAEQALKSAEEAVSAMQQQVQNLQEDKETAEQKVEEMQTLIGLGEDNWVATKNLEPLPPSLRLLGSHLPYQEFLSFVAHLRQLHVSSSNYPAMATLLSLPFLTRLSTEDSEPTLRLDLAPSLSWLSRRSVFAAIHTGQLTIEPVSFATLIAESPQLSNTGISAAHNENIPCALCGTPIFPQAPSANTGSTRPPSNPLIGMGHSYSGSIGSASSWSTNLFKKNPAHSTPPPAYSSFNPRTSQASSTPMYPSQVYIFRISSNQVSSNLPSLQLLKSSAPTTTVSGSPTPSSFAYTPPLSHGHSAGGTPTQSSSTIYPLCTSGWCLARLRSTCSLWAFVRTGIVEKIWEEEISNITNPKQRPSSRRASVSHTQVAGASGAEKSSVPPKRRGLWGFASAIGASWSDSANDKDKARKPPSSSGTPEKEIDEKKEVKPRTLPPPPPRHPRELGSSTPPPLPKRSEGRVRTPVPSSTPEPIATPETTTQSTQLDESNISDANVSTTVQNEKHAASPELSSPFPAVSGAPTSPISPNRTQRPMTPSTPPPPIPPRAAKRLSASVVRPGTPSSIPLPESRPDTPVIGSGVIPNPPSRTASPALGSSSATDAPPPIPKRAASRRRLTGEIDPRPESPVAPSSPATKHEGQAQSVAALTSSSQTQLDTVKEAVEEAKTENQDTETMEFTESPIAVKSVPSIASNTTTSGEEVFLDANDSSMAVEDEKEDKDKEDKADKEKEDEVEREKEDEAEVKTLKEEKGTKERSDEDMKQEKSKDANQLHNDQPAISLNEEDLPVPTYHALPPSPPRLPPRRSEPVNGSRDIEKTKSLSSDNGSEVSEEGEAVYIGDSTWEEKTWKELTKLREGMYWARIGAVRV</sequence>
<dbReference type="InterPro" id="IPR040351">
    <property type="entry name" value="RAB3IL/RAB3IP/Sec2"/>
</dbReference>
<feature type="region of interest" description="Disordered" evidence="3">
    <location>
        <begin position="530"/>
        <end position="563"/>
    </location>
</feature>
<feature type="region of interest" description="Disordered" evidence="3">
    <location>
        <begin position="453"/>
        <end position="486"/>
    </location>
</feature>